<dbReference type="InterPro" id="IPR012223">
    <property type="entry name" value="TEII"/>
</dbReference>
<feature type="domain" description="Thioesterase TesA-like" evidence="3">
    <location>
        <begin position="22"/>
        <end position="248"/>
    </location>
</feature>
<dbReference type="Pfam" id="PF00975">
    <property type="entry name" value="Thioesterase"/>
    <property type="match status" value="1"/>
</dbReference>
<dbReference type="InterPro" id="IPR001031">
    <property type="entry name" value="Thioesterase"/>
</dbReference>
<gene>
    <name evidence="4" type="ORF">N476_05785</name>
</gene>
<dbReference type="OrthoDB" id="8480037at2"/>
<dbReference type="SMART" id="SM00824">
    <property type="entry name" value="PKS_TE"/>
    <property type="match status" value="1"/>
</dbReference>
<organism evidence="4 5">
    <name type="scientific">Pseudoalteromonas luteoviolacea H33</name>
    <dbReference type="NCBI Taxonomy" id="1365251"/>
    <lineage>
        <taxon>Bacteria</taxon>
        <taxon>Pseudomonadati</taxon>
        <taxon>Pseudomonadota</taxon>
        <taxon>Gammaproteobacteria</taxon>
        <taxon>Alteromonadales</taxon>
        <taxon>Pseudoalteromonadaceae</taxon>
        <taxon>Pseudoalteromonas</taxon>
    </lineage>
</organism>
<dbReference type="PATRIC" id="fig|1365251.3.peg.5284"/>
<protein>
    <recommendedName>
        <fullName evidence="3">Thioesterase TesA-like domain-containing protein</fullName>
    </recommendedName>
</protein>
<accession>A0A166ZNQ8</accession>
<dbReference type="GO" id="GO:0016787">
    <property type="term" value="F:hydrolase activity"/>
    <property type="evidence" value="ECO:0007669"/>
    <property type="project" value="UniProtKB-KW"/>
</dbReference>
<dbReference type="Gene3D" id="3.40.50.1820">
    <property type="entry name" value="alpha/beta hydrolase"/>
    <property type="match status" value="1"/>
</dbReference>
<dbReference type="InterPro" id="IPR029058">
    <property type="entry name" value="AB_hydrolase_fold"/>
</dbReference>
<proteinExistence type="inferred from homology"/>
<dbReference type="InterPro" id="IPR020802">
    <property type="entry name" value="TesA-like"/>
</dbReference>
<dbReference type="AlphaFoldDB" id="A0A166ZNQ8"/>
<dbReference type="RefSeq" id="WP_063364352.1">
    <property type="nucleotide sequence ID" value="NZ_AUXZ01000141.1"/>
</dbReference>
<sequence>MSHEASLWVGGTENPQAKMRLFCFPAAGGGTLAFRGWAQQLPSDIEVRPIRLPGREMRIGEACFDDAYQAADALADGLSDYLDKPFAFFGHSMGSLLAFELTRALRRRGGPMPQILMVSGRRAPSLPLSRPFYHTLPDTQFVDVLRTHYAGGTSETVLQEAQLMALFMPVIRADFAITDVYSYVSEAPLDCPIHAFGGEDEPEFGVAELDVWRNETSGYFNRTLFAGDHFYLNETSRAALLSYISEVLQAQLRAQ</sequence>
<comment type="caution">
    <text evidence="4">The sequence shown here is derived from an EMBL/GenBank/DDBJ whole genome shotgun (WGS) entry which is preliminary data.</text>
</comment>
<reference evidence="4 5" key="1">
    <citation type="submission" date="2013-07" db="EMBL/GenBank/DDBJ databases">
        <title>Comparative Genomic and Metabolomic Analysis of Twelve Strains of Pseudoalteromonas luteoviolacea.</title>
        <authorList>
            <person name="Vynne N.G."/>
            <person name="Mansson M."/>
            <person name="Gram L."/>
        </authorList>
    </citation>
    <scope>NUCLEOTIDE SEQUENCE [LARGE SCALE GENOMIC DNA]</scope>
    <source>
        <strain evidence="4 5">H33</strain>
    </source>
</reference>
<dbReference type="PANTHER" id="PTHR11487:SF0">
    <property type="entry name" value="S-ACYL FATTY ACID SYNTHASE THIOESTERASE, MEDIUM CHAIN"/>
    <property type="match status" value="1"/>
</dbReference>
<evidence type="ECO:0000259" key="3">
    <source>
        <dbReference type="SMART" id="SM00824"/>
    </source>
</evidence>
<dbReference type="PANTHER" id="PTHR11487">
    <property type="entry name" value="THIOESTERASE"/>
    <property type="match status" value="1"/>
</dbReference>
<evidence type="ECO:0000256" key="2">
    <source>
        <dbReference type="ARBA" id="ARBA00022801"/>
    </source>
</evidence>
<dbReference type="SUPFAM" id="SSF53474">
    <property type="entry name" value="alpha/beta-Hydrolases"/>
    <property type="match status" value="1"/>
</dbReference>
<evidence type="ECO:0000313" key="4">
    <source>
        <dbReference type="EMBL" id="KZN44507.1"/>
    </source>
</evidence>
<evidence type="ECO:0000256" key="1">
    <source>
        <dbReference type="ARBA" id="ARBA00007169"/>
    </source>
</evidence>
<keyword evidence="2" id="KW-0378">Hydrolase</keyword>
<name>A0A166ZNQ8_9GAMM</name>
<evidence type="ECO:0000313" key="5">
    <source>
        <dbReference type="Proteomes" id="UP000076503"/>
    </source>
</evidence>
<dbReference type="GO" id="GO:0008610">
    <property type="term" value="P:lipid biosynthetic process"/>
    <property type="evidence" value="ECO:0007669"/>
    <property type="project" value="TreeGrafter"/>
</dbReference>
<dbReference type="EMBL" id="AUXZ01000141">
    <property type="protein sequence ID" value="KZN44507.1"/>
    <property type="molecule type" value="Genomic_DNA"/>
</dbReference>
<comment type="similarity">
    <text evidence="1">Belongs to the thioesterase family.</text>
</comment>
<dbReference type="Proteomes" id="UP000076503">
    <property type="component" value="Unassembled WGS sequence"/>
</dbReference>